<reference evidence="2 3" key="1">
    <citation type="journal article" date="2013" name="Curr. Biol.">
        <title>Shared signatures of parasitism and phylogenomics unite Cryptomycota and microsporidia.</title>
        <authorList>
            <person name="James T.Y."/>
            <person name="Pelin A."/>
            <person name="Bonen L."/>
            <person name="Ahrendt S."/>
            <person name="Sain D."/>
            <person name="Corradi N."/>
            <person name="Stajich J.E."/>
        </authorList>
    </citation>
    <scope>NUCLEOTIDE SEQUENCE [LARGE SCALE GENOMIC DNA]</scope>
    <source>
        <strain evidence="2 3">CSF55</strain>
    </source>
</reference>
<dbReference type="OrthoDB" id="10005335at2759"/>
<dbReference type="Pfam" id="PF09414">
    <property type="entry name" value="RNA_ligase"/>
    <property type="match status" value="1"/>
</dbReference>
<dbReference type="Proteomes" id="UP000030755">
    <property type="component" value="Unassembled WGS sequence"/>
</dbReference>
<keyword evidence="3" id="KW-1185">Reference proteome</keyword>
<protein>
    <recommendedName>
        <fullName evidence="1">RNA ligase domain-containing protein</fullName>
    </recommendedName>
</protein>
<dbReference type="InterPro" id="IPR021122">
    <property type="entry name" value="RNA_ligase_dom_REL/Rnl2"/>
</dbReference>
<name>A0A075AVU8_ROZAC</name>
<sequence length="350" mass="41144">MAIIKYKSKSLLKFPSIKDINTVLPILKSRFPEKKLLTFRGTPKMNGVQMSILFDHGRDEYCIQSRTKSFNEEERDKWGFRKYIERDIHMRRIKKMVGGILDYRSGKNHCRIVGEWCGSGLTDIPDSNSMAVQKIPNMWYVFGVQIHNEWIDLKEIRPHFLRDSKIYSALDFPTFDLQIDLNDPSEALSRIKSLTLKAYQQCPLGIQMNARGRGEGFVWTCMDDLKDLSLSFKSRYDDYVLISSDKEKDLEIFFSEFMTSQRIIKHVEKRNEELQSIRDLKSRSQVLAKSVFKLFSQKDWKRIEEELHLTMLDLKLPVERKILEYIQNASEHNDSNTGMNTDQLKINLHL</sequence>
<dbReference type="HOGENOM" id="CLU_792623_0_0_1"/>
<feature type="domain" description="RNA ligase" evidence="1">
    <location>
        <begin position="42"/>
        <end position="233"/>
    </location>
</feature>
<evidence type="ECO:0000259" key="1">
    <source>
        <dbReference type="Pfam" id="PF09414"/>
    </source>
</evidence>
<evidence type="ECO:0000313" key="2">
    <source>
        <dbReference type="EMBL" id="EPZ34275.1"/>
    </source>
</evidence>
<accession>A0A075AVU8</accession>
<organism evidence="2 3">
    <name type="scientific">Rozella allomycis (strain CSF55)</name>
    <dbReference type="NCBI Taxonomy" id="988480"/>
    <lineage>
        <taxon>Eukaryota</taxon>
        <taxon>Fungi</taxon>
        <taxon>Fungi incertae sedis</taxon>
        <taxon>Cryptomycota</taxon>
        <taxon>Cryptomycota incertae sedis</taxon>
        <taxon>Rozella</taxon>
    </lineage>
</organism>
<proteinExistence type="predicted"/>
<evidence type="ECO:0000313" key="3">
    <source>
        <dbReference type="Proteomes" id="UP000030755"/>
    </source>
</evidence>
<gene>
    <name evidence="2" type="ORF">O9G_002995</name>
</gene>
<dbReference type="EMBL" id="KE560966">
    <property type="protein sequence ID" value="EPZ34275.1"/>
    <property type="molecule type" value="Genomic_DNA"/>
</dbReference>
<dbReference type="AlphaFoldDB" id="A0A075AVU8"/>